<accession>A0A0G4HGW1</accession>
<organism evidence="1">
    <name type="scientific">Chromera velia CCMP2878</name>
    <dbReference type="NCBI Taxonomy" id="1169474"/>
    <lineage>
        <taxon>Eukaryota</taxon>
        <taxon>Sar</taxon>
        <taxon>Alveolata</taxon>
        <taxon>Colpodellida</taxon>
        <taxon>Chromeraceae</taxon>
        <taxon>Chromera</taxon>
    </lineage>
</organism>
<protein>
    <submittedName>
        <fullName evidence="1">Uncharacterized protein</fullName>
    </submittedName>
</protein>
<sequence>MVDRVGGGSPEDLVGNVGGLRRIWWATLGVHGGSGASATGGGLEKIWCMGNFGGAREDLAGSVWGSAEDLVRGHRGGPKSTEIGSGRS</sequence>
<dbReference type="EMBL" id="CDMZ01002636">
    <property type="protein sequence ID" value="CEM43229.1"/>
    <property type="molecule type" value="Genomic_DNA"/>
</dbReference>
<evidence type="ECO:0000313" key="1">
    <source>
        <dbReference type="EMBL" id="CEM43229.1"/>
    </source>
</evidence>
<reference evidence="1" key="1">
    <citation type="submission" date="2014-11" db="EMBL/GenBank/DDBJ databases">
        <authorList>
            <person name="Otto D Thomas"/>
            <person name="Naeem Raeece"/>
        </authorList>
    </citation>
    <scope>NUCLEOTIDE SEQUENCE</scope>
</reference>
<dbReference type="AlphaFoldDB" id="A0A0G4HGW1"/>
<proteinExistence type="predicted"/>
<dbReference type="VEuPathDB" id="CryptoDB:Cvel_27374"/>
<name>A0A0G4HGW1_9ALVE</name>
<gene>
    <name evidence="1" type="ORF">Cvel_27374</name>
</gene>